<evidence type="ECO:0000313" key="1">
    <source>
        <dbReference type="EMBL" id="KAG7045469.1"/>
    </source>
</evidence>
<protein>
    <submittedName>
        <fullName evidence="1">Uncharacterized protein</fullName>
    </submittedName>
</protein>
<name>A0A9P7QY08_9PEZI</name>
<comment type="caution">
    <text evidence="1">The sequence shown here is derived from an EMBL/GenBank/DDBJ whole genome shotgun (WGS) entry which is preliminary data.</text>
</comment>
<keyword evidence="2" id="KW-1185">Reference proteome</keyword>
<dbReference type="AlphaFoldDB" id="A0A9P7QY08"/>
<organism evidence="1 2">
    <name type="scientific">Colletotrichum scovillei</name>
    <dbReference type="NCBI Taxonomy" id="1209932"/>
    <lineage>
        <taxon>Eukaryota</taxon>
        <taxon>Fungi</taxon>
        <taxon>Dikarya</taxon>
        <taxon>Ascomycota</taxon>
        <taxon>Pezizomycotina</taxon>
        <taxon>Sordariomycetes</taxon>
        <taxon>Hypocreomycetidae</taxon>
        <taxon>Glomerellales</taxon>
        <taxon>Glomerellaceae</taxon>
        <taxon>Colletotrichum</taxon>
        <taxon>Colletotrichum acutatum species complex</taxon>
    </lineage>
</organism>
<sequence length="17" mass="1693">MITFAVVVCGRSGAGPK</sequence>
<gene>
    <name evidence="1" type="ORF">JMJ77_009552</name>
</gene>
<reference evidence="1" key="1">
    <citation type="submission" date="2021-05" db="EMBL/GenBank/DDBJ databases">
        <title>Comparative genomics of three Colletotrichum scovillei strains and genetic complementation revealed genes involved fungal growth and virulence on chili pepper.</title>
        <authorList>
            <person name="Hsieh D.-K."/>
            <person name="Chuang S.-C."/>
            <person name="Chen C.-Y."/>
            <person name="Chao Y.-T."/>
            <person name="Lu M.-Y.J."/>
            <person name="Lee M.-H."/>
            <person name="Shih M.-C."/>
        </authorList>
    </citation>
    <scope>NUCLEOTIDE SEQUENCE</scope>
    <source>
        <strain evidence="1">Coll-153</strain>
    </source>
</reference>
<dbReference type="Proteomes" id="UP000699042">
    <property type="component" value="Unassembled WGS sequence"/>
</dbReference>
<proteinExistence type="predicted"/>
<evidence type="ECO:0000313" key="2">
    <source>
        <dbReference type="Proteomes" id="UP000699042"/>
    </source>
</evidence>
<dbReference type="EMBL" id="JAESDN010000009">
    <property type="protein sequence ID" value="KAG7045469.1"/>
    <property type="molecule type" value="Genomic_DNA"/>
</dbReference>
<accession>A0A9P7QY08</accession>